<dbReference type="AlphaFoldDB" id="A0A1R3KC66"/>
<protein>
    <recommendedName>
        <fullName evidence="1">F-box associated beta-propeller type 3 domain-containing protein</fullName>
    </recommendedName>
</protein>
<dbReference type="Proteomes" id="UP000187203">
    <property type="component" value="Unassembled WGS sequence"/>
</dbReference>
<accession>A0A1R3KC66</accession>
<dbReference type="EMBL" id="AWUE01014234">
    <property type="protein sequence ID" value="OMP04629.1"/>
    <property type="molecule type" value="Genomic_DNA"/>
</dbReference>
<evidence type="ECO:0000259" key="1">
    <source>
        <dbReference type="Pfam" id="PF08268"/>
    </source>
</evidence>
<feature type="domain" description="F-box associated beta-propeller type 3" evidence="1">
    <location>
        <begin position="59"/>
        <end position="263"/>
    </location>
</feature>
<comment type="caution">
    <text evidence="2">The sequence shown here is derived from an EMBL/GenBank/DDBJ whole genome shotgun (WGS) entry which is preliminary data.</text>
</comment>
<dbReference type="NCBIfam" id="TIGR01640">
    <property type="entry name" value="F_box_assoc_1"/>
    <property type="match status" value="1"/>
</dbReference>
<dbReference type="InterPro" id="IPR050796">
    <property type="entry name" value="SCF_F-box_component"/>
</dbReference>
<evidence type="ECO:0000313" key="2">
    <source>
        <dbReference type="EMBL" id="OMP04629.1"/>
    </source>
</evidence>
<proteinExistence type="predicted"/>
<keyword evidence="3" id="KW-1185">Reference proteome</keyword>
<dbReference type="OrthoDB" id="5314306at2759"/>
<dbReference type="PANTHER" id="PTHR31672">
    <property type="entry name" value="BNACNNG10540D PROTEIN"/>
    <property type="match status" value="1"/>
</dbReference>
<organism evidence="2 3">
    <name type="scientific">Corchorus olitorius</name>
    <dbReference type="NCBI Taxonomy" id="93759"/>
    <lineage>
        <taxon>Eukaryota</taxon>
        <taxon>Viridiplantae</taxon>
        <taxon>Streptophyta</taxon>
        <taxon>Embryophyta</taxon>
        <taxon>Tracheophyta</taxon>
        <taxon>Spermatophyta</taxon>
        <taxon>Magnoliopsida</taxon>
        <taxon>eudicotyledons</taxon>
        <taxon>Gunneridae</taxon>
        <taxon>Pentapetalae</taxon>
        <taxon>rosids</taxon>
        <taxon>malvids</taxon>
        <taxon>Malvales</taxon>
        <taxon>Malvaceae</taxon>
        <taxon>Grewioideae</taxon>
        <taxon>Apeibeae</taxon>
        <taxon>Corchorus</taxon>
    </lineage>
</organism>
<dbReference type="InterPro" id="IPR017451">
    <property type="entry name" value="F-box-assoc_interact_dom"/>
</dbReference>
<gene>
    <name evidence="2" type="ORF">COLO4_09455</name>
</gene>
<reference evidence="3" key="1">
    <citation type="submission" date="2013-09" db="EMBL/GenBank/DDBJ databases">
        <title>Corchorus olitorius genome sequencing.</title>
        <authorList>
            <person name="Alam M."/>
            <person name="Haque M.S."/>
            <person name="Islam M.S."/>
            <person name="Emdad E.M."/>
            <person name="Islam M.M."/>
            <person name="Ahmed B."/>
            <person name="Halim A."/>
            <person name="Hossen Q.M.M."/>
            <person name="Hossain M.Z."/>
            <person name="Ahmed R."/>
            <person name="Khan M.M."/>
            <person name="Islam R."/>
            <person name="Rashid M.M."/>
            <person name="Khan S.A."/>
            <person name="Rahman M.S."/>
            <person name="Alam M."/>
            <person name="Yahiya A.S."/>
            <person name="Khan M.S."/>
            <person name="Azam M.S."/>
            <person name="Haque T."/>
            <person name="Lashkar M.Z.H."/>
            <person name="Akhand A.I."/>
            <person name="Morshed G."/>
            <person name="Roy S."/>
            <person name="Uddin K.S."/>
            <person name="Rabeya T."/>
            <person name="Hossain A.S."/>
            <person name="Chowdhury A."/>
            <person name="Snigdha A.R."/>
            <person name="Mortoza M.S."/>
            <person name="Matin S.A."/>
            <person name="Hoque S.M.E."/>
            <person name="Islam M.K."/>
            <person name="Roy D.K."/>
            <person name="Haider R."/>
            <person name="Moosa M.M."/>
            <person name="Elias S.M."/>
            <person name="Hasan A.M."/>
            <person name="Jahan S."/>
            <person name="Shafiuddin M."/>
            <person name="Mahmood N."/>
            <person name="Shommy N.S."/>
        </authorList>
    </citation>
    <scope>NUCLEOTIDE SEQUENCE [LARGE SCALE GENOMIC DNA]</scope>
    <source>
        <strain evidence="3">cv. O-4</strain>
    </source>
</reference>
<dbReference type="STRING" id="93759.A0A1R3KC66"/>
<dbReference type="CDD" id="cd09917">
    <property type="entry name" value="F-box_SF"/>
    <property type="match status" value="1"/>
</dbReference>
<name>A0A1R3KC66_9ROSI</name>
<dbReference type="InterPro" id="IPR013187">
    <property type="entry name" value="F-box-assoc_dom_typ3"/>
</dbReference>
<evidence type="ECO:0000313" key="3">
    <source>
        <dbReference type="Proteomes" id="UP000187203"/>
    </source>
</evidence>
<dbReference type="Pfam" id="PF08268">
    <property type="entry name" value="FBA_3"/>
    <property type="match status" value="1"/>
</dbReference>
<sequence length="456" mass="52643">MPSYYPEEIWLEIFRKLPVKSLGRCITRNNDLFLVTACFPGEGSQAEYSLHVDDQEFSNFTLCNPIIKKFIRLPDPHLRSIPFEFSIGFGFDSRRNDYKVLKVSKDNVSDKYLQAELFSLKKNSWKKLAPLKYALYSSDCMAFANGVVYWIASEKVFGRVWKLLLLGFDMGDEVLKEIELPEHLSNPPERSELFVLPYGELSSIAVIQLESLRGECNIWVMKTYGVVGTWTKILSVNFGRTDTGLMPRVLGFRKNGGLILHNFTDEQVSQQPEGNEIKNFEIRGIYAFVFSFVESLSLLDPVIDAVLRAVGSEKRQLRTGKYIYWYYATMLYFEHYVCYTCEHSISTIRALWLAHYNLLDFGQEQKTHYGRAFVTPNEAFNPDWDDAMVFVNGVVHFVGYDESVNNRGRHKLLAVGFHMTNEVKEHDESSSIAVIQVDHEPVFGHRTHHVWVMKEL</sequence>
<dbReference type="PANTHER" id="PTHR31672:SF13">
    <property type="entry name" value="F-BOX PROTEIN CPR30-LIKE"/>
    <property type="match status" value="1"/>
</dbReference>